<dbReference type="RefSeq" id="WP_208077497.1">
    <property type="nucleotide sequence ID" value="NZ_CP071869.1"/>
</dbReference>
<keyword evidence="6" id="KW-1185">Reference proteome</keyword>
<dbReference type="InterPro" id="IPR019859">
    <property type="entry name" value="Motility-assoc_prot_GldM"/>
</dbReference>
<dbReference type="Pfam" id="PF21602">
    <property type="entry name" value="GldM_3rd"/>
    <property type="match status" value="1"/>
</dbReference>
<evidence type="ECO:0000313" key="6">
    <source>
        <dbReference type="Proteomes" id="UP000663920"/>
    </source>
</evidence>
<dbReference type="Pfam" id="PF12080">
    <property type="entry name" value="GldM_4th"/>
    <property type="match status" value="1"/>
</dbReference>
<dbReference type="KEGG" id="pcea:J3359_14050"/>
<dbReference type="InterPro" id="IPR022720">
    <property type="entry name" value="Motility-assoc_prot_GldM_N"/>
</dbReference>
<organism evidence="5 6">
    <name type="scientific">Polaribacter cellanae</name>
    <dbReference type="NCBI Taxonomy" id="2818493"/>
    <lineage>
        <taxon>Bacteria</taxon>
        <taxon>Pseudomonadati</taxon>
        <taxon>Bacteroidota</taxon>
        <taxon>Flavobacteriia</taxon>
        <taxon>Flavobacteriales</taxon>
        <taxon>Flavobacteriaceae</taxon>
    </lineage>
</organism>
<evidence type="ECO:0000259" key="4">
    <source>
        <dbReference type="Pfam" id="PF21602"/>
    </source>
</evidence>
<dbReference type="InterPro" id="IPR048406">
    <property type="entry name" value="GldM_Ig-like-2"/>
</dbReference>
<evidence type="ECO:0000259" key="3">
    <source>
        <dbReference type="Pfam" id="PF21601"/>
    </source>
</evidence>
<name>A0A975CRJ6_9FLAO</name>
<feature type="domain" description="Gliding motility-associated protein GldM second immunoglobulin-like" evidence="4">
    <location>
        <begin position="321"/>
        <end position="401"/>
    </location>
</feature>
<feature type="domain" description="Gliding motility-associated protein GldM first immunoglobulin-like" evidence="3">
    <location>
        <begin position="220"/>
        <end position="316"/>
    </location>
</feature>
<protein>
    <submittedName>
        <fullName evidence="5">Gliding motility protein GldM</fullName>
    </submittedName>
</protein>
<proteinExistence type="predicted"/>
<accession>A0A975CRJ6</accession>
<dbReference type="EMBL" id="CP071869">
    <property type="protein sequence ID" value="QTE21926.1"/>
    <property type="molecule type" value="Genomic_DNA"/>
</dbReference>
<reference evidence="5 6" key="1">
    <citation type="submission" date="2021-03" db="EMBL/GenBank/DDBJ databases">
        <title>Complete genome of Polaribacter_sp.SM13.</title>
        <authorList>
            <person name="Jeong S.W."/>
            <person name="Bae J.W."/>
        </authorList>
    </citation>
    <scope>NUCLEOTIDE SEQUENCE [LARGE SCALE GENOMIC DNA]</scope>
    <source>
        <strain evidence="5 6">SM13</strain>
    </source>
</reference>
<feature type="domain" description="Gliding motility-associated protein GldM C-terminal" evidence="1">
    <location>
        <begin position="406"/>
        <end position="508"/>
    </location>
</feature>
<dbReference type="Proteomes" id="UP000663920">
    <property type="component" value="Chromosome"/>
</dbReference>
<dbReference type="Pfam" id="PF12081">
    <property type="entry name" value="GldM_1st"/>
    <property type="match status" value="1"/>
</dbReference>
<feature type="domain" description="Gliding motility-associated protein GldM N-terminal" evidence="2">
    <location>
        <begin position="31"/>
        <end position="213"/>
    </location>
</feature>
<evidence type="ECO:0000259" key="1">
    <source>
        <dbReference type="Pfam" id="PF12080"/>
    </source>
</evidence>
<dbReference type="InterPro" id="IPR022719">
    <property type="entry name" value="Motility-assoc_prot_GldM_C"/>
</dbReference>
<gene>
    <name evidence="5" type="primary">gldM</name>
    <name evidence="5" type="ORF">J3359_14050</name>
</gene>
<evidence type="ECO:0000259" key="2">
    <source>
        <dbReference type="Pfam" id="PF12081"/>
    </source>
</evidence>
<dbReference type="NCBIfam" id="TIGR03517">
    <property type="entry name" value="GldM_gliding"/>
    <property type="match status" value="1"/>
</dbReference>
<dbReference type="AlphaFoldDB" id="A0A975CRJ6"/>
<dbReference type="InterPro" id="IPR048405">
    <property type="entry name" value="GldM_Ig-like-1"/>
</dbReference>
<evidence type="ECO:0000313" key="5">
    <source>
        <dbReference type="EMBL" id="QTE21926.1"/>
    </source>
</evidence>
<sequence length="510" mass="55720">MAGAKMSARQKMINLMYLVFIAMLALNMSKEVLSAFGFMNKEIVISNQATTKKNNISYEGLALKADDQPEKFRPLNQKAKEIKAASSTFYTYLADLKNKMTADIEDKEDYEVMDKTDFLDSYFFQGDNYTKEGQEFVDNINNYREKVIATLGPKFNNLIERTKFRFNTTSDTKQDWLDRRYKGFPLIASLTNITQLQANIKNTESDVLTELLGGQLEADSKLTTNNYKGIVSLNKTAYFAGEKVSGQVVLGRYDSNLVPNKVTLNGRDITSSVQNGQVMLDIPAGNVGEKTIKGEITFMQDGKPEVIPFESKYSVIAEPSSAVVSADKMNVVYRGLQNPISVSLPGVSGNNLKVSATGGRLTGSNSKYSFSPGSGKIATINVSAKLSSGKTVNSKAIFRIKDIPAAMGSARGQFGVVRMPKGSLANTPIGAGLPDFEFDLKLKVNSFKVKVPGQVTVLVTGTRFNAAAKKALGKARRGDVITIYDINASIVGNSSYKLQKVIPVSIELTN</sequence>
<dbReference type="Pfam" id="PF21601">
    <property type="entry name" value="GldM_2nd"/>
    <property type="match status" value="1"/>
</dbReference>